<sequence>MGLRKNYIMLRIFVALPCAAPYTFYATYYRKGAGMASHNEVIGTPANPKPGQWVQTERKAHEAWANLIARKPRAAILLHHLVAQMGHQNAVVASQKTLAKLVRCSLRTVQYAISDLVSERWIQVVKLNGPGTVSAYVVNDRVAWGQPRGEMVLSVFSATVVADQDDQDPATMDSTDLRRIPTLYPGEQQLPSGPHDDPPSQPCLPDMEPDLPFLEAQETDLQGRLEADGQGRLID</sequence>
<gene>
    <name evidence="1" type="ORF">HF292_015725</name>
</gene>
<geneLocation type="plasmid" evidence="1 2">
    <name>pCF3-5</name>
</geneLocation>
<evidence type="ECO:0000313" key="2">
    <source>
        <dbReference type="Proteomes" id="UP001196097"/>
    </source>
</evidence>
<keyword evidence="2" id="KW-1185">Reference proteome</keyword>
<dbReference type="Proteomes" id="UP001196097">
    <property type="component" value="Plasmid pCF3-5"/>
</dbReference>
<dbReference type="EMBL" id="CP130951">
    <property type="protein sequence ID" value="XRP74726.1"/>
    <property type="molecule type" value="Genomic_DNA"/>
</dbReference>
<protein>
    <submittedName>
        <fullName evidence="1">Helix-turn-helix domain-containing protein</fullName>
    </submittedName>
</protein>
<name>A0ACD5ITP4_9PROT</name>
<keyword evidence="1" id="KW-0614">Plasmid</keyword>
<proteinExistence type="predicted"/>
<accession>A0ACD5ITP4</accession>
<reference evidence="1 2" key="1">
    <citation type="journal article" date="2021" name="ISME J.">
        <title>Genomic evolution of the class Acidithiobacillia: deep-branching Proteobacteria living in extreme acidic conditions.</title>
        <authorList>
            <person name="Moya-Beltran A."/>
            <person name="Beard S."/>
            <person name="Rojas-Villalobos C."/>
            <person name="Issotta F."/>
            <person name="Gallardo Y."/>
            <person name="Ulloa R."/>
            <person name="Giaveno A."/>
            <person name="Degli Esposti M."/>
            <person name="Johnson D.B."/>
            <person name="Quatrini R."/>
        </authorList>
    </citation>
    <scope>NUCLEOTIDE SEQUENCE [LARGE SCALE GENOMIC DNA]</scope>
    <source>
        <strain evidence="1 2">CF3</strain>
    </source>
</reference>
<evidence type="ECO:0000313" key="1">
    <source>
        <dbReference type="EMBL" id="XRP74726.1"/>
    </source>
</evidence>
<organism evidence="1 2">
    <name type="scientific">Acidithiobacillus ferruginosus</name>
    <dbReference type="NCBI Taxonomy" id="3063951"/>
    <lineage>
        <taxon>Bacteria</taxon>
        <taxon>Pseudomonadati</taxon>
        <taxon>Pseudomonadota</taxon>
        <taxon>Acidithiobacillia</taxon>
        <taxon>Acidithiobacillales</taxon>
        <taxon>Acidithiobacillaceae</taxon>
        <taxon>Acidithiobacillus</taxon>
    </lineage>
</organism>